<feature type="region of interest" description="Disordered" evidence="1">
    <location>
        <begin position="83"/>
        <end position="122"/>
    </location>
</feature>
<feature type="compositionally biased region" description="Basic and acidic residues" evidence="1">
    <location>
        <begin position="148"/>
        <end position="158"/>
    </location>
</feature>
<dbReference type="EMBL" id="JADYXP020000030">
    <property type="protein sequence ID" value="KAL0098984.1"/>
    <property type="molecule type" value="Genomic_DNA"/>
</dbReference>
<feature type="compositionally biased region" description="Basic residues" evidence="1">
    <location>
        <begin position="83"/>
        <end position="97"/>
    </location>
</feature>
<organism evidence="2 3">
    <name type="scientific">Cardiocondyla obscurior</name>
    <dbReference type="NCBI Taxonomy" id="286306"/>
    <lineage>
        <taxon>Eukaryota</taxon>
        <taxon>Metazoa</taxon>
        <taxon>Ecdysozoa</taxon>
        <taxon>Arthropoda</taxon>
        <taxon>Hexapoda</taxon>
        <taxon>Insecta</taxon>
        <taxon>Pterygota</taxon>
        <taxon>Neoptera</taxon>
        <taxon>Endopterygota</taxon>
        <taxon>Hymenoptera</taxon>
        <taxon>Apocrita</taxon>
        <taxon>Aculeata</taxon>
        <taxon>Formicoidea</taxon>
        <taxon>Formicidae</taxon>
        <taxon>Myrmicinae</taxon>
        <taxon>Cardiocondyla</taxon>
    </lineage>
</organism>
<reference evidence="2 3" key="1">
    <citation type="submission" date="2023-03" db="EMBL/GenBank/DDBJ databases">
        <title>High recombination rates correlate with genetic variation in Cardiocondyla obscurior ants.</title>
        <authorList>
            <person name="Errbii M."/>
        </authorList>
    </citation>
    <scope>NUCLEOTIDE SEQUENCE [LARGE SCALE GENOMIC DNA]</scope>
    <source>
        <strain evidence="2">Alpha-2009</strain>
        <tissue evidence="2">Whole body</tissue>
    </source>
</reference>
<comment type="caution">
    <text evidence="2">The sequence shown here is derived from an EMBL/GenBank/DDBJ whole genome shotgun (WGS) entry which is preliminary data.</text>
</comment>
<accession>A0AAW2E9M5</accession>
<gene>
    <name evidence="2" type="ORF">PUN28_020924</name>
</gene>
<evidence type="ECO:0000313" key="3">
    <source>
        <dbReference type="Proteomes" id="UP001430953"/>
    </source>
</evidence>
<sequence>MTNDPKRSRNKGHSSPFIVQHLNGSMSGSLMRAAPSFRKLLTVRLMRPWNSACTSSSCPIAKSNSRTLLQCQNFENPAQRTRNVQKKNNRLFPRKSKSTHDRNTIEKKPGSKTTKKRLTSERTVGDYIPLHSSRKIWRFLAPEVRHNRNAENPREHVSLGRVQTSARHGKGRTPETDTMLADSRRAR</sequence>
<keyword evidence="3" id="KW-1185">Reference proteome</keyword>
<dbReference type="AlphaFoldDB" id="A0AAW2E9M5"/>
<dbReference type="Proteomes" id="UP001430953">
    <property type="component" value="Unassembled WGS sequence"/>
</dbReference>
<proteinExistence type="predicted"/>
<evidence type="ECO:0000313" key="2">
    <source>
        <dbReference type="EMBL" id="KAL0098984.1"/>
    </source>
</evidence>
<evidence type="ECO:0000256" key="1">
    <source>
        <dbReference type="SAM" id="MobiDB-lite"/>
    </source>
</evidence>
<feature type="region of interest" description="Disordered" evidence="1">
    <location>
        <begin position="148"/>
        <end position="187"/>
    </location>
</feature>
<name>A0AAW2E9M5_9HYME</name>
<feature type="compositionally biased region" description="Basic and acidic residues" evidence="1">
    <location>
        <begin position="98"/>
        <end position="109"/>
    </location>
</feature>
<protein>
    <submittedName>
        <fullName evidence="2">Uncharacterized protein</fullName>
    </submittedName>
</protein>